<reference evidence="5" key="1">
    <citation type="submission" date="2015-11" db="EMBL/GenBank/DDBJ databases">
        <title>De novo transcriptome assembly of four potential Pierce s Disease insect vectors from Arizona vineyards.</title>
        <authorList>
            <person name="Tassone E.E."/>
        </authorList>
    </citation>
    <scope>NUCLEOTIDE SEQUENCE</scope>
</reference>
<evidence type="ECO:0000256" key="3">
    <source>
        <dbReference type="SAM" id="Coils"/>
    </source>
</evidence>
<evidence type="ECO:0000256" key="4">
    <source>
        <dbReference type="SAM" id="MobiDB-lite"/>
    </source>
</evidence>
<protein>
    <recommendedName>
        <fullName evidence="7">Leucine-rich repeat flightless-interacting protein 2</fullName>
    </recommendedName>
</protein>
<evidence type="ECO:0000256" key="2">
    <source>
        <dbReference type="ARBA" id="ARBA00023054"/>
    </source>
</evidence>
<evidence type="ECO:0000313" key="6">
    <source>
        <dbReference type="EMBL" id="JAS99995.1"/>
    </source>
</evidence>
<dbReference type="AlphaFoldDB" id="A0A1B6JJK2"/>
<feature type="region of interest" description="Disordered" evidence="4">
    <location>
        <begin position="1"/>
        <end position="34"/>
    </location>
</feature>
<feature type="coiled-coil region" evidence="3">
    <location>
        <begin position="439"/>
        <end position="580"/>
    </location>
</feature>
<evidence type="ECO:0008006" key="7">
    <source>
        <dbReference type="Google" id="ProtNLM"/>
    </source>
</evidence>
<dbReference type="PANTHER" id="PTHR19212:SF0">
    <property type="entry name" value="LD07988P"/>
    <property type="match status" value="1"/>
</dbReference>
<keyword evidence="2 3" id="KW-0175">Coiled coil</keyword>
<feature type="compositionally biased region" description="Low complexity" evidence="4">
    <location>
        <begin position="268"/>
        <end position="278"/>
    </location>
</feature>
<dbReference type="GO" id="GO:0006355">
    <property type="term" value="P:regulation of DNA-templated transcription"/>
    <property type="evidence" value="ECO:0007669"/>
    <property type="project" value="InterPro"/>
</dbReference>
<feature type="region of interest" description="Disordered" evidence="4">
    <location>
        <begin position="258"/>
        <end position="291"/>
    </location>
</feature>
<dbReference type="InterPro" id="IPR019139">
    <property type="entry name" value="LRRFIP1/2"/>
</dbReference>
<sequence length="581" mass="65981">MGDEQGSEAEMGNRHGPGKKKKKAYVSNGDGEVSDAESDYRYVSIIDVNPPPSQYGSAADEESLYRSIEVNSPNGHNGEVSVSANSGEVLKCSVIIGEHPLENGHSVSRISVNGDFDKFMMDPAEHFRTPNGSSSFIEGVSDGEQSEEINGVQERLPGLDSVDGSLQEEVERVVREKLKRQRSGSSDYWNHDDSDDHCIVDFLDKINDHAEARLAAKRQARAEAREIRMRELERMQRESEDGDKVHDIYSTPDAVNRSVRAGSVATPRSLLSSNNSYHSSRRSSEDSLEEVNNMRDVRHELKELEEKFRKAMIANAQLDNEKAAVAYQVDLFKDRYEELEEQNLQLLREHKETCRQLEHTKRHRTKLQEDLEVTNTQLSELVQLIQEKGLVVVEGDCSSSDEESEEAEPRPKKRPKKALVSAEVADVLQQGSGSLDVRLKKFVEERNELVDELRRVKMELEEERAHSRGRHTNGPTDDSEDIQREANKLLGDYKFKLQKAEQDVNTLQATVARLESQVVRYKSAAETSEKLEDELKLEKRKLQRELREAQARVEELETSHSHLQRRLDKLKNAKSALLKDL</sequence>
<dbReference type="EMBL" id="GECU01007711">
    <property type="protein sequence ID" value="JAS99995.1"/>
    <property type="molecule type" value="Transcribed_RNA"/>
</dbReference>
<dbReference type="PANTHER" id="PTHR19212">
    <property type="entry name" value="LEUCINE RICH REPEAT IN FLII INTERACTING PROTEIN"/>
    <property type="match status" value="1"/>
</dbReference>
<dbReference type="EMBL" id="GECU01008332">
    <property type="protein sequence ID" value="JAS99374.1"/>
    <property type="molecule type" value="Transcribed_RNA"/>
</dbReference>
<feature type="region of interest" description="Disordered" evidence="4">
    <location>
        <begin position="395"/>
        <end position="418"/>
    </location>
</feature>
<evidence type="ECO:0000313" key="5">
    <source>
        <dbReference type="EMBL" id="JAS99374.1"/>
    </source>
</evidence>
<name>A0A1B6JJK2_9HEMI</name>
<gene>
    <name evidence="5" type="ORF">g.31868</name>
    <name evidence="6" type="ORF">g.31871</name>
</gene>
<dbReference type="Pfam" id="PF09738">
    <property type="entry name" value="LRRFIP"/>
    <property type="match status" value="1"/>
</dbReference>
<proteinExistence type="inferred from homology"/>
<accession>A0A1B6JJK2</accession>
<evidence type="ECO:0000256" key="1">
    <source>
        <dbReference type="ARBA" id="ARBA00008275"/>
    </source>
</evidence>
<dbReference type="Gene3D" id="1.20.5.4090">
    <property type="match status" value="1"/>
</dbReference>
<organism evidence="5">
    <name type="scientific">Homalodisca liturata</name>
    <dbReference type="NCBI Taxonomy" id="320908"/>
    <lineage>
        <taxon>Eukaryota</taxon>
        <taxon>Metazoa</taxon>
        <taxon>Ecdysozoa</taxon>
        <taxon>Arthropoda</taxon>
        <taxon>Hexapoda</taxon>
        <taxon>Insecta</taxon>
        <taxon>Pterygota</taxon>
        <taxon>Neoptera</taxon>
        <taxon>Paraneoptera</taxon>
        <taxon>Hemiptera</taxon>
        <taxon>Auchenorrhyncha</taxon>
        <taxon>Membracoidea</taxon>
        <taxon>Cicadellidae</taxon>
        <taxon>Cicadellinae</taxon>
        <taxon>Proconiini</taxon>
        <taxon>Homalodisca</taxon>
    </lineage>
</organism>
<comment type="similarity">
    <text evidence="1">Belongs to the LRRFIP family.</text>
</comment>